<dbReference type="EMBL" id="AJXU01000021">
    <property type="protein sequence ID" value="EIL91395.1"/>
    <property type="molecule type" value="Genomic_DNA"/>
</dbReference>
<organism evidence="3 4">
    <name type="scientific">Rhodanobacter fulvus Jip2</name>
    <dbReference type="NCBI Taxonomy" id="1163408"/>
    <lineage>
        <taxon>Bacteria</taxon>
        <taxon>Pseudomonadati</taxon>
        <taxon>Pseudomonadota</taxon>
        <taxon>Gammaproteobacteria</taxon>
        <taxon>Lysobacterales</taxon>
        <taxon>Rhodanobacteraceae</taxon>
        <taxon>Rhodanobacter</taxon>
    </lineage>
</organism>
<dbReference type="Proteomes" id="UP000004210">
    <property type="component" value="Unassembled WGS sequence"/>
</dbReference>
<feature type="compositionally biased region" description="Pro residues" evidence="1">
    <location>
        <begin position="72"/>
        <end position="82"/>
    </location>
</feature>
<evidence type="ECO:0000256" key="1">
    <source>
        <dbReference type="SAM" id="MobiDB-lite"/>
    </source>
</evidence>
<protein>
    <submittedName>
        <fullName evidence="3">Uncharacterized protein</fullName>
    </submittedName>
</protein>
<keyword evidence="2" id="KW-0812">Transmembrane</keyword>
<dbReference type="eggNOG" id="ENOG5030JTR">
    <property type="taxonomic scope" value="Bacteria"/>
</dbReference>
<evidence type="ECO:0000313" key="3">
    <source>
        <dbReference type="EMBL" id="EIL91395.1"/>
    </source>
</evidence>
<keyword evidence="4" id="KW-1185">Reference proteome</keyword>
<accession>I4VW04</accession>
<dbReference type="AlphaFoldDB" id="I4VW04"/>
<name>I4VW04_9GAMM</name>
<keyword evidence="2" id="KW-1133">Transmembrane helix</keyword>
<proteinExistence type="predicted"/>
<feature type="compositionally biased region" description="Pro residues" evidence="1">
    <location>
        <begin position="206"/>
        <end position="227"/>
    </location>
</feature>
<dbReference type="RefSeq" id="WP_007080541.1">
    <property type="nucleotide sequence ID" value="NZ_AJXU01000021.1"/>
</dbReference>
<keyword evidence="2" id="KW-0472">Membrane</keyword>
<feature type="region of interest" description="Disordered" evidence="1">
    <location>
        <begin position="317"/>
        <end position="477"/>
    </location>
</feature>
<feature type="compositionally biased region" description="Low complexity" evidence="1">
    <location>
        <begin position="358"/>
        <end position="400"/>
    </location>
</feature>
<evidence type="ECO:0000313" key="4">
    <source>
        <dbReference type="Proteomes" id="UP000004210"/>
    </source>
</evidence>
<dbReference type="STRING" id="1163408.UU9_04502"/>
<feature type="compositionally biased region" description="Pro residues" evidence="1">
    <location>
        <begin position="143"/>
        <end position="165"/>
    </location>
</feature>
<comment type="caution">
    <text evidence="3">The sequence shown here is derived from an EMBL/GenBank/DDBJ whole genome shotgun (WGS) entry which is preliminary data.</text>
</comment>
<feature type="compositionally biased region" description="Low complexity" evidence="1">
    <location>
        <begin position="123"/>
        <end position="141"/>
    </location>
</feature>
<dbReference type="PATRIC" id="fig|1163408.3.peg.926"/>
<sequence>MDSPLAARRTIAYRQRTRVEPRETGRRIVGMVGTLLVHVVFLLVFVLGPAYEVKLPPESQEKALRVRLIDAPEPPPPPPVRGTPPKEIGPRDQARVRPAATRPSVRHTSASTAAPSLARVSEAKVVPEPAVVSPPASVRAPVPDKPAAPPPPISLPTPAPTPDLQPIPLAAEPPSVTPPVVSMQPPVPPRFQPEAVRPPQLEGTRPMPPPASLALPPLPAQAPPPVSAPSIALDMKVPRSAEPPSVQPIRATVAAAPPVPEMQAVPLSAQPSPQVNLQASFSVPTPVLQREAPRIEAPAIELAEAQLDPVPQTALARPAVAPPEASAVKVQDTRKAMAAVERPALARPQLSEQPAPEPAAEAKPAAVADAAAEAAPATKDTSAADTSEPTASAETSTADAGRGVSTAPDASAPGHDTATPGTPTGVDKAVANGTGQPAPAPAQGSTKTASGKSRGVGEQGAEQTGAAQGEKQGELGDYVQLKPRGDTDVMSHRSSGITYKATSLDKYWAPKNESSIDTALRRAVEKTTIKHTFNLPQGIRVECSASPLLPIALLGCGNPDPPAKPLGQEVYRRLNLPSTAAGVPTVPAPATSAPKRTIVFTNDAECAAARVAGGPLPPGCESAFAPALKPAAPARSSSSWVPASDQFH</sequence>
<reference evidence="3 4" key="1">
    <citation type="journal article" date="2012" name="J. Bacteriol.">
        <title>Genome sequences for six rhodanobacter strains, isolated from soils and the terrestrial subsurface, with variable denitrification capabilities.</title>
        <authorList>
            <person name="Kostka J.E."/>
            <person name="Green S.J."/>
            <person name="Rishishwar L."/>
            <person name="Prakash O."/>
            <person name="Katz L.S."/>
            <person name="Marino-Ramirez L."/>
            <person name="Jordan I.K."/>
            <person name="Munk C."/>
            <person name="Ivanova N."/>
            <person name="Mikhailova N."/>
            <person name="Watson D.B."/>
            <person name="Brown S.D."/>
            <person name="Palumbo A.V."/>
            <person name="Brooks S.C."/>
        </authorList>
    </citation>
    <scope>NUCLEOTIDE SEQUENCE [LARGE SCALE GENOMIC DNA]</scope>
    <source>
        <strain evidence="4">Jip2T</strain>
    </source>
</reference>
<feature type="transmembrane region" description="Helical" evidence="2">
    <location>
        <begin position="28"/>
        <end position="51"/>
    </location>
</feature>
<evidence type="ECO:0000256" key="2">
    <source>
        <dbReference type="SAM" id="Phobius"/>
    </source>
</evidence>
<gene>
    <name evidence="3" type="ORF">UU9_04502</name>
</gene>
<feature type="region of interest" description="Disordered" evidence="1">
    <location>
        <begin position="69"/>
        <end position="230"/>
    </location>
</feature>